<dbReference type="Gene3D" id="3.40.50.10140">
    <property type="entry name" value="Toll/interleukin-1 receptor homology (TIR) domain"/>
    <property type="match status" value="1"/>
</dbReference>
<dbReference type="InterPro" id="IPR035897">
    <property type="entry name" value="Toll_tir_struct_dom_sf"/>
</dbReference>
<feature type="compositionally biased region" description="Polar residues" evidence="8">
    <location>
        <begin position="704"/>
        <end position="720"/>
    </location>
</feature>
<keyword evidence="3" id="KW-0597">Phosphoprotein</keyword>
<dbReference type="PANTHER" id="PTHR47230:SF2">
    <property type="entry name" value="TIR DOMAIN-CONTAINING ADAPTER MOLECULE 2"/>
    <property type="match status" value="1"/>
</dbReference>
<keyword evidence="7" id="KW-0175">Coiled coil</keyword>
<evidence type="ECO:0000256" key="3">
    <source>
        <dbReference type="ARBA" id="ARBA00022553"/>
    </source>
</evidence>
<reference evidence="10" key="1">
    <citation type="submission" date="2022-02" db="EMBL/GenBank/DDBJ databases">
        <title>Atlantic sturgeon de novo genome assembly.</title>
        <authorList>
            <person name="Stock M."/>
            <person name="Klopp C."/>
            <person name="Guiguen Y."/>
            <person name="Cabau C."/>
            <person name="Parinello H."/>
            <person name="Santidrian Yebra-Pimentel E."/>
            <person name="Kuhl H."/>
            <person name="Dirks R.P."/>
            <person name="Guessner J."/>
            <person name="Wuertz S."/>
            <person name="Du K."/>
            <person name="Schartl M."/>
        </authorList>
    </citation>
    <scope>NUCLEOTIDE SEQUENCE</scope>
    <source>
        <strain evidence="10">STURGEONOMICS-FGT-2020</strain>
        <tissue evidence="10">Whole blood</tissue>
    </source>
</reference>
<evidence type="ECO:0000256" key="2">
    <source>
        <dbReference type="ARBA" id="ARBA00022490"/>
    </source>
</evidence>
<dbReference type="GO" id="GO:0045087">
    <property type="term" value="P:innate immune response"/>
    <property type="evidence" value="ECO:0007669"/>
    <property type="project" value="UniProtKB-KW"/>
</dbReference>
<keyword evidence="2" id="KW-0963">Cytoplasm</keyword>
<dbReference type="PROSITE" id="PS50104">
    <property type="entry name" value="TIR"/>
    <property type="match status" value="1"/>
</dbReference>
<dbReference type="PANTHER" id="PTHR47230">
    <property type="entry name" value="TIR DOMAIN-CONTAINING ADAPTER MOLECULE 1"/>
    <property type="match status" value="1"/>
</dbReference>
<evidence type="ECO:0000256" key="8">
    <source>
        <dbReference type="SAM" id="MobiDB-lite"/>
    </source>
</evidence>
<dbReference type="InterPro" id="IPR000157">
    <property type="entry name" value="TIR_dom"/>
</dbReference>
<feature type="compositionally biased region" description="Basic and acidic residues" evidence="8">
    <location>
        <begin position="378"/>
        <end position="390"/>
    </location>
</feature>
<dbReference type="Proteomes" id="UP001230051">
    <property type="component" value="Unassembled WGS sequence"/>
</dbReference>
<sequence length="740" mass="81011">MADKRDRSPTLEDAFKALSNVGKDRLTSLSLKLECSVSDTDKLVYAMVLMNLRRRQEARTELQKLGHNQMAVYLAGMTAKDGQHTASTSKLLSGQADFLVDVARIFKVLVAERLCDESLRDNAYLIAMEACKNAGGKSKVSLEHLKVESRTECGPHLELTDAEESGGAALKSSAGLFSWVSGMLRRSPAVNIHNSKSQSRTEVKSSPSSLQSLTEFSVSFASHLEISQSPTVPFLTDGTNKALSNSSVDSASVSSTGTGQGAASTNLVLSSVDIQPNPVPMLPVQGEEERNRSIHPGAQTKDSSRNIDSSVSTGQSSAEQPSCSEVKQVQCTADPVSDQLVTSKTGLQEESQELSALPEKVSSEEEKTSPPSIPPKTSVEESHPETKPSEPPRNPTPAPTTEQEGETENKFFSFVILHAREDTDNAIRVQETLEQLGAGEGATFSADFEIPGKSPLTCIQDAVNNSAFTIILLTTNFNSHWAQYKTNSVLMDSIQRRHKYNTVIPFLPRRHCLPRESIPFALRCLIAMEENKSLFPKKVKKTFNQKMIENQRALWSQEQKIKQQKEKEEQLKDQNKNCELLQSAIVNVQLQQYQQYMALQYTQMLQGITPPQQLPGGPNPQYPPHLNQMPPGHPHCPLPGQPAFNPAGLPFPGVMIPNFAAQFPLQQSFPFPTNLQQQAQDQNVGSNPGAPQPCPPPNIIQIHHASNIQIGNQAQMSVSAASEEDEDEEDEDEAVPESTG</sequence>
<comment type="caution">
    <text evidence="10">The sequence shown here is derived from an EMBL/GenBank/DDBJ whole genome shotgun (WGS) entry which is preliminary data.</text>
</comment>
<dbReference type="EMBL" id="JAGXEW010000026">
    <property type="protein sequence ID" value="KAK1156992.1"/>
    <property type="molecule type" value="Genomic_DNA"/>
</dbReference>
<comment type="subcellular location">
    <subcellularLocation>
        <location evidence="1">Cytoplasm</location>
    </subcellularLocation>
</comment>
<keyword evidence="11" id="KW-1185">Reference proteome</keyword>
<evidence type="ECO:0000259" key="9">
    <source>
        <dbReference type="PROSITE" id="PS50104"/>
    </source>
</evidence>
<dbReference type="GO" id="GO:0035666">
    <property type="term" value="P:TRIF-dependent toll-like receptor signaling pathway"/>
    <property type="evidence" value="ECO:0007669"/>
    <property type="project" value="InterPro"/>
</dbReference>
<dbReference type="GO" id="GO:0035591">
    <property type="term" value="F:signaling adaptor activity"/>
    <property type="evidence" value="ECO:0007669"/>
    <property type="project" value="TreeGrafter"/>
</dbReference>
<feature type="domain" description="TIR" evidence="9">
    <location>
        <begin position="410"/>
        <end position="546"/>
    </location>
</feature>
<keyword evidence="5" id="KW-0391">Immunity</keyword>
<evidence type="ECO:0000256" key="1">
    <source>
        <dbReference type="ARBA" id="ARBA00004496"/>
    </source>
</evidence>
<name>A0AAD8FYZ3_ACIOX</name>
<dbReference type="SUPFAM" id="SSF52200">
    <property type="entry name" value="Toll/Interleukin receptor TIR domain"/>
    <property type="match status" value="1"/>
</dbReference>
<accession>A0AAD8FYZ3</accession>
<dbReference type="GO" id="GO:0032481">
    <property type="term" value="P:positive regulation of type I interferon production"/>
    <property type="evidence" value="ECO:0007669"/>
    <property type="project" value="TreeGrafter"/>
</dbReference>
<evidence type="ECO:0000256" key="7">
    <source>
        <dbReference type="SAM" id="Coils"/>
    </source>
</evidence>
<feature type="region of interest" description="Disordered" evidence="8">
    <location>
        <begin position="676"/>
        <end position="740"/>
    </location>
</feature>
<keyword evidence="6" id="KW-0395">Inflammatory response</keyword>
<keyword evidence="4" id="KW-0399">Innate immunity</keyword>
<dbReference type="InterPro" id="IPR040886">
    <property type="entry name" value="TRIF_N"/>
</dbReference>
<dbReference type="Pfam" id="PF13676">
    <property type="entry name" value="TIR_2"/>
    <property type="match status" value="1"/>
</dbReference>
<evidence type="ECO:0000256" key="6">
    <source>
        <dbReference type="ARBA" id="ARBA00023198"/>
    </source>
</evidence>
<dbReference type="GO" id="GO:0043123">
    <property type="term" value="P:positive regulation of canonical NF-kappaB signal transduction"/>
    <property type="evidence" value="ECO:0007669"/>
    <property type="project" value="TreeGrafter"/>
</dbReference>
<protein>
    <submittedName>
        <fullName evidence="10">TIR domain-containing adapter molecule 1</fullName>
    </submittedName>
</protein>
<feature type="compositionally biased region" description="Acidic residues" evidence="8">
    <location>
        <begin position="722"/>
        <end position="740"/>
    </location>
</feature>
<evidence type="ECO:0000313" key="10">
    <source>
        <dbReference type="EMBL" id="KAK1156992.1"/>
    </source>
</evidence>
<organism evidence="10 11">
    <name type="scientific">Acipenser oxyrinchus oxyrinchus</name>
    <dbReference type="NCBI Taxonomy" id="40147"/>
    <lineage>
        <taxon>Eukaryota</taxon>
        <taxon>Metazoa</taxon>
        <taxon>Chordata</taxon>
        <taxon>Craniata</taxon>
        <taxon>Vertebrata</taxon>
        <taxon>Euteleostomi</taxon>
        <taxon>Actinopterygii</taxon>
        <taxon>Chondrostei</taxon>
        <taxon>Acipenseriformes</taxon>
        <taxon>Acipenseridae</taxon>
        <taxon>Acipenser</taxon>
    </lineage>
</organism>
<dbReference type="Pfam" id="PF17798">
    <property type="entry name" value="TRIF-NTD"/>
    <property type="match status" value="1"/>
</dbReference>
<feature type="compositionally biased region" description="Polar residues" evidence="8">
    <location>
        <begin position="676"/>
        <end position="686"/>
    </location>
</feature>
<dbReference type="Gene3D" id="1.25.40.780">
    <property type="match status" value="1"/>
</dbReference>
<feature type="region of interest" description="Disordered" evidence="8">
    <location>
        <begin position="271"/>
        <end position="326"/>
    </location>
</feature>
<evidence type="ECO:0000313" key="11">
    <source>
        <dbReference type="Proteomes" id="UP001230051"/>
    </source>
</evidence>
<dbReference type="GO" id="GO:0006954">
    <property type="term" value="P:inflammatory response"/>
    <property type="evidence" value="ECO:0007669"/>
    <property type="project" value="UniProtKB-KW"/>
</dbReference>
<feature type="compositionally biased region" description="Polar residues" evidence="8">
    <location>
        <begin position="306"/>
        <end position="326"/>
    </location>
</feature>
<evidence type="ECO:0000256" key="5">
    <source>
        <dbReference type="ARBA" id="ARBA00022859"/>
    </source>
</evidence>
<dbReference type="InterPro" id="IPR046946">
    <property type="entry name" value="TCAM1/2"/>
</dbReference>
<proteinExistence type="predicted"/>
<gene>
    <name evidence="10" type="primary">Ticam1</name>
    <name evidence="10" type="ORF">AOXY_G24549</name>
</gene>
<dbReference type="AlphaFoldDB" id="A0AAD8FYZ3"/>
<feature type="region of interest" description="Disordered" evidence="8">
    <location>
        <begin position="344"/>
        <end position="407"/>
    </location>
</feature>
<feature type="coiled-coil region" evidence="7">
    <location>
        <begin position="554"/>
        <end position="591"/>
    </location>
</feature>
<dbReference type="GO" id="GO:0005768">
    <property type="term" value="C:endosome"/>
    <property type="evidence" value="ECO:0007669"/>
    <property type="project" value="TreeGrafter"/>
</dbReference>
<evidence type="ECO:0000256" key="4">
    <source>
        <dbReference type="ARBA" id="ARBA00022588"/>
    </source>
</evidence>